<reference evidence="2" key="2">
    <citation type="submission" date="2022-01" db="EMBL/GenBank/DDBJ databases">
        <authorList>
            <person name="Yamashiro T."/>
            <person name="Shiraishi A."/>
            <person name="Satake H."/>
            <person name="Nakayama K."/>
        </authorList>
    </citation>
    <scope>NUCLEOTIDE SEQUENCE</scope>
</reference>
<comment type="caution">
    <text evidence="2">The sequence shown here is derived from an EMBL/GenBank/DDBJ whole genome shotgun (WGS) entry which is preliminary data.</text>
</comment>
<evidence type="ECO:0000256" key="1">
    <source>
        <dbReference type="SAM" id="MobiDB-lite"/>
    </source>
</evidence>
<feature type="region of interest" description="Disordered" evidence="1">
    <location>
        <begin position="1"/>
        <end position="29"/>
    </location>
</feature>
<accession>A0ABQ5D7H7</accession>
<sequence>MLAPLVVKGKGSGQPTEPQPAPSITQPIIKEQIPTSVPIPNVADEAVFKEWDDRVTQVPRSHGGVIAQTRSERASKHSYDSPLLGVNTPGSDEERLEQHELMDNVPPTPHDSPLSVGHTPRSDEGRPNINELMAIYIQLSNRVLALETSRTAQALVIQRLKKKVKILEKKQRARTPGMKLFKIGTSKRKSLDKEYVSK</sequence>
<gene>
    <name evidence="2" type="ORF">Tco_0925660</name>
</gene>
<evidence type="ECO:0000313" key="2">
    <source>
        <dbReference type="EMBL" id="GJT35241.1"/>
    </source>
</evidence>
<reference evidence="2" key="1">
    <citation type="journal article" date="2022" name="Int. J. Mol. Sci.">
        <title>Draft Genome of Tanacetum Coccineum: Genomic Comparison of Closely Related Tanacetum-Family Plants.</title>
        <authorList>
            <person name="Yamashiro T."/>
            <person name="Shiraishi A."/>
            <person name="Nakayama K."/>
            <person name="Satake H."/>
        </authorList>
    </citation>
    <scope>NUCLEOTIDE SEQUENCE</scope>
</reference>
<proteinExistence type="predicted"/>
<feature type="compositionally biased region" description="Basic and acidic residues" evidence="1">
    <location>
        <begin position="70"/>
        <end position="79"/>
    </location>
</feature>
<protein>
    <submittedName>
        <fullName evidence="2">Uncharacterized protein</fullName>
    </submittedName>
</protein>
<dbReference type="Proteomes" id="UP001151760">
    <property type="component" value="Unassembled WGS sequence"/>
</dbReference>
<name>A0ABQ5D7H7_9ASTR</name>
<evidence type="ECO:0000313" key="3">
    <source>
        <dbReference type="Proteomes" id="UP001151760"/>
    </source>
</evidence>
<organism evidence="2 3">
    <name type="scientific">Tanacetum coccineum</name>
    <dbReference type="NCBI Taxonomy" id="301880"/>
    <lineage>
        <taxon>Eukaryota</taxon>
        <taxon>Viridiplantae</taxon>
        <taxon>Streptophyta</taxon>
        <taxon>Embryophyta</taxon>
        <taxon>Tracheophyta</taxon>
        <taxon>Spermatophyta</taxon>
        <taxon>Magnoliopsida</taxon>
        <taxon>eudicotyledons</taxon>
        <taxon>Gunneridae</taxon>
        <taxon>Pentapetalae</taxon>
        <taxon>asterids</taxon>
        <taxon>campanulids</taxon>
        <taxon>Asterales</taxon>
        <taxon>Asteraceae</taxon>
        <taxon>Asteroideae</taxon>
        <taxon>Anthemideae</taxon>
        <taxon>Anthemidinae</taxon>
        <taxon>Tanacetum</taxon>
    </lineage>
</organism>
<feature type="region of interest" description="Disordered" evidence="1">
    <location>
        <begin position="59"/>
        <end position="126"/>
    </location>
</feature>
<feature type="compositionally biased region" description="Basic and acidic residues" evidence="1">
    <location>
        <begin position="92"/>
        <end position="102"/>
    </location>
</feature>
<keyword evidence="3" id="KW-1185">Reference proteome</keyword>
<dbReference type="EMBL" id="BQNB010015033">
    <property type="protein sequence ID" value="GJT35241.1"/>
    <property type="molecule type" value="Genomic_DNA"/>
</dbReference>